<dbReference type="CDD" id="cd14125">
    <property type="entry name" value="STKc_CK1_delta_epsilon"/>
    <property type="match status" value="1"/>
</dbReference>
<dbReference type="SMART" id="SM00220">
    <property type="entry name" value="S_TKc"/>
    <property type="match status" value="1"/>
</dbReference>
<evidence type="ECO:0000313" key="16">
    <source>
        <dbReference type="RefSeq" id="XP_011038506.1"/>
    </source>
</evidence>
<evidence type="ECO:0000256" key="7">
    <source>
        <dbReference type="ARBA" id="ARBA00022679"/>
    </source>
</evidence>
<dbReference type="Pfam" id="PF00069">
    <property type="entry name" value="Pkinase"/>
    <property type="match status" value="1"/>
</dbReference>
<evidence type="ECO:0000256" key="1">
    <source>
        <dbReference type="ARBA" id="ARBA00004496"/>
    </source>
</evidence>
<proteinExistence type="inferred from homology"/>
<keyword evidence="8" id="KW-0547">Nucleotide-binding</keyword>
<dbReference type="KEGG" id="peu:105135356"/>
<accession>A0AAJ6V094</accession>
<dbReference type="Gene3D" id="1.10.510.10">
    <property type="entry name" value="Transferase(Phosphotransferase) domain 1"/>
    <property type="match status" value="1"/>
</dbReference>
<evidence type="ECO:0000313" key="15">
    <source>
        <dbReference type="Proteomes" id="UP000694918"/>
    </source>
</evidence>
<dbReference type="FunFam" id="1.10.510.10:FF:000164">
    <property type="entry name" value="Casein kinase 1-like protein"/>
    <property type="match status" value="1"/>
</dbReference>
<keyword evidence="6" id="KW-0723">Serine/threonine-protein kinase</keyword>
<evidence type="ECO:0000256" key="4">
    <source>
        <dbReference type="ARBA" id="ARBA00012513"/>
    </source>
</evidence>
<dbReference type="GO" id="GO:0004674">
    <property type="term" value="F:protein serine/threonine kinase activity"/>
    <property type="evidence" value="ECO:0007669"/>
    <property type="project" value="UniProtKB-KW"/>
</dbReference>
<evidence type="ECO:0000256" key="3">
    <source>
        <dbReference type="ARBA" id="ARBA00011245"/>
    </source>
</evidence>
<keyword evidence="7" id="KW-0808">Transferase</keyword>
<evidence type="ECO:0000256" key="2">
    <source>
        <dbReference type="ARBA" id="ARBA00005926"/>
    </source>
</evidence>
<keyword evidence="5" id="KW-0963">Cytoplasm</keyword>
<dbReference type="EC" id="2.7.11.1" evidence="4"/>
<dbReference type="GO" id="GO:0005524">
    <property type="term" value="F:ATP binding"/>
    <property type="evidence" value="ECO:0007669"/>
    <property type="project" value="UniProtKB-KW"/>
</dbReference>
<comment type="subunit">
    <text evidence="3">Monomer.</text>
</comment>
<feature type="transmembrane region" description="Helical" evidence="13">
    <location>
        <begin position="311"/>
        <end position="332"/>
    </location>
</feature>
<dbReference type="PROSITE" id="PS00108">
    <property type="entry name" value="PROTEIN_KINASE_ST"/>
    <property type="match status" value="1"/>
</dbReference>
<evidence type="ECO:0000256" key="13">
    <source>
        <dbReference type="SAM" id="Phobius"/>
    </source>
</evidence>
<evidence type="ECO:0000256" key="11">
    <source>
        <dbReference type="ARBA" id="ARBA00047899"/>
    </source>
</evidence>
<dbReference type="RefSeq" id="XP_011038506.1">
    <property type="nucleotide sequence ID" value="XM_011040204.1"/>
</dbReference>
<organism evidence="15 16">
    <name type="scientific">Populus euphratica</name>
    <name type="common">Euphrates poplar</name>
    <dbReference type="NCBI Taxonomy" id="75702"/>
    <lineage>
        <taxon>Eukaryota</taxon>
        <taxon>Viridiplantae</taxon>
        <taxon>Streptophyta</taxon>
        <taxon>Embryophyta</taxon>
        <taxon>Tracheophyta</taxon>
        <taxon>Spermatophyta</taxon>
        <taxon>Magnoliopsida</taxon>
        <taxon>eudicotyledons</taxon>
        <taxon>Gunneridae</taxon>
        <taxon>Pentapetalae</taxon>
        <taxon>rosids</taxon>
        <taxon>fabids</taxon>
        <taxon>Malpighiales</taxon>
        <taxon>Salicaceae</taxon>
        <taxon>Saliceae</taxon>
        <taxon>Populus</taxon>
    </lineage>
</organism>
<feature type="domain" description="Protein kinase" evidence="14">
    <location>
        <begin position="9"/>
        <end position="278"/>
    </location>
</feature>
<dbReference type="SUPFAM" id="SSF56112">
    <property type="entry name" value="Protein kinase-like (PK-like)"/>
    <property type="match status" value="1"/>
</dbReference>
<evidence type="ECO:0000256" key="10">
    <source>
        <dbReference type="ARBA" id="ARBA00022840"/>
    </source>
</evidence>
<keyword evidence="13" id="KW-1133">Transmembrane helix</keyword>
<dbReference type="GeneID" id="105135356"/>
<comment type="catalytic activity">
    <reaction evidence="11">
        <text>L-threonyl-[protein] + ATP = O-phospho-L-threonyl-[protein] + ADP + H(+)</text>
        <dbReference type="Rhea" id="RHEA:46608"/>
        <dbReference type="Rhea" id="RHEA-COMP:11060"/>
        <dbReference type="Rhea" id="RHEA-COMP:11605"/>
        <dbReference type="ChEBI" id="CHEBI:15378"/>
        <dbReference type="ChEBI" id="CHEBI:30013"/>
        <dbReference type="ChEBI" id="CHEBI:30616"/>
        <dbReference type="ChEBI" id="CHEBI:61977"/>
        <dbReference type="ChEBI" id="CHEBI:456216"/>
        <dbReference type="EC" id="2.7.11.1"/>
    </reaction>
</comment>
<dbReference type="PROSITE" id="PS50011">
    <property type="entry name" value="PROTEIN_KINASE_DOM"/>
    <property type="match status" value="1"/>
</dbReference>
<dbReference type="InterPro" id="IPR050235">
    <property type="entry name" value="CK1_Ser-Thr_kinase"/>
</dbReference>
<comment type="catalytic activity">
    <reaction evidence="12">
        <text>L-seryl-[protein] + ATP = O-phospho-L-seryl-[protein] + ADP + H(+)</text>
        <dbReference type="Rhea" id="RHEA:17989"/>
        <dbReference type="Rhea" id="RHEA-COMP:9863"/>
        <dbReference type="Rhea" id="RHEA-COMP:11604"/>
        <dbReference type="ChEBI" id="CHEBI:15378"/>
        <dbReference type="ChEBI" id="CHEBI:29999"/>
        <dbReference type="ChEBI" id="CHEBI:30616"/>
        <dbReference type="ChEBI" id="CHEBI:83421"/>
        <dbReference type="ChEBI" id="CHEBI:456216"/>
        <dbReference type="EC" id="2.7.11.1"/>
    </reaction>
</comment>
<gene>
    <name evidence="16" type="primary">LOC105135356</name>
</gene>
<evidence type="ECO:0000256" key="8">
    <source>
        <dbReference type="ARBA" id="ARBA00022741"/>
    </source>
</evidence>
<evidence type="ECO:0000256" key="6">
    <source>
        <dbReference type="ARBA" id="ARBA00022527"/>
    </source>
</evidence>
<name>A0AAJ6V094_POPEU</name>
<dbReference type="GO" id="GO:0005737">
    <property type="term" value="C:cytoplasm"/>
    <property type="evidence" value="ECO:0007669"/>
    <property type="project" value="UniProtKB-SubCell"/>
</dbReference>
<keyword evidence="10" id="KW-0067">ATP-binding</keyword>
<feature type="transmembrane region" description="Helical" evidence="13">
    <location>
        <begin position="503"/>
        <end position="521"/>
    </location>
</feature>
<comment type="subcellular location">
    <subcellularLocation>
        <location evidence="1">Cytoplasm</location>
    </subcellularLocation>
</comment>
<protein>
    <recommendedName>
        <fullName evidence="4">non-specific serine/threonine protein kinase</fullName>
        <ecNumber evidence="4">2.7.11.1</ecNumber>
    </recommendedName>
</protein>
<evidence type="ECO:0000256" key="12">
    <source>
        <dbReference type="ARBA" id="ARBA00048679"/>
    </source>
</evidence>
<keyword evidence="9" id="KW-0418">Kinase</keyword>
<dbReference type="Proteomes" id="UP000694918">
    <property type="component" value="Unplaced"/>
</dbReference>
<reference evidence="16" key="1">
    <citation type="submission" date="2025-08" db="UniProtKB">
        <authorList>
            <consortium name="RefSeq"/>
        </authorList>
    </citation>
    <scope>IDENTIFICATION</scope>
</reference>
<keyword evidence="13" id="KW-0812">Transmembrane</keyword>
<dbReference type="InterPro" id="IPR000719">
    <property type="entry name" value="Prot_kinase_dom"/>
</dbReference>
<evidence type="ECO:0000256" key="5">
    <source>
        <dbReference type="ARBA" id="ARBA00022490"/>
    </source>
</evidence>
<sequence>MDHIVGGKFKLGRKIGGGSFGEIFLGIDVQNGEEVGIKLEPVRSKHPQLHYESKIYMLLQGGMGIPQLKWFGVDGDYSIMVIDLLGPSLEDLFNYCNRKLSLKTVLMLADQLINRVEYMHSRGFLHRDIKPDNFLMGLGRKANQVYIIDYGLAKKYRDSQTHKHIPYRENKNLTGTARYASVNTHLGVEQSRRDDLESLGYVLMYFLRGSLPWQGLKAGTKKQKYDKISEKKTLTPIEVLCKSYPSEFISYFHYCRSLRFEDKPDYSYLKRLFRDLFLREGYQFDYIYDWTILKYPQIGSNSRQKVNVRHFYSRLFLCLIFIIYFVCFGSLVQRQVQNFDHLLKKQKRLQWEKRCMIDIWVWLKCWAEEVFPMLMSIARSTGHWRMFHHRRKCDLIWIEAALPSLTMEVCQERLLLQAAEEALLFQLVRVDQVGCSRILIACLPPKKTVLELSPKWHQFLMEPLQKALVMAIFEALRIFPLAHRRGSNEHYYITFSKRWCFLFMMRQYMCSCFIACNAYLFKLFRFDKIMMHFAFLRNLHVQHPGVVHLVST</sequence>
<dbReference type="AlphaFoldDB" id="A0AAJ6V094"/>
<evidence type="ECO:0000256" key="9">
    <source>
        <dbReference type="ARBA" id="ARBA00022777"/>
    </source>
</evidence>
<comment type="similarity">
    <text evidence="2">Belongs to the protein kinase superfamily. CK1 Ser/Thr protein kinase family. Casein kinase I subfamily.</text>
</comment>
<dbReference type="InterPro" id="IPR008271">
    <property type="entry name" value="Ser/Thr_kinase_AS"/>
</dbReference>
<dbReference type="FunFam" id="3.30.200.20:FF:000538">
    <property type="entry name" value="Putative Casein kinase I"/>
    <property type="match status" value="1"/>
</dbReference>
<dbReference type="InterPro" id="IPR011009">
    <property type="entry name" value="Kinase-like_dom_sf"/>
</dbReference>
<keyword evidence="13" id="KW-0472">Membrane</keyword>
<dbReference type="PANTHER" id="PTHR11909">
    <property type="entry name" value="CASEIN KINASE-RELATED"/>
    <property type="match status" value="1"/>
</dbReference>
<evidence type="ECO:0000259" key="14">
    <source>
        <dbReference type="PROSITE" id="PS50011"/>
    </source>
</evidence>
<keyword evidence="15" id="KW-1185">Reference proteome</keyword>